<keyword evidence="2" id="KW-1185">Reference proteome</keyword>
<dbReference type="Proteomes" id="UP000299102">
    <property type="component" value="Unassembled WGS sequence"/>
</dbReference>
<proteinExistence type="predicted"/>
<reference evidence="1 2" key="1">
    <citation type="journal article" date="2019" name="Commun. Biol.">
        <title>The bagworm genome reveals a unique fibroin gene that provides high tensile strength.</title>
        <authorList>
            <person name="Kono N."/>
            <person name="Nakamura H."/>
            <person name="Ohtoshi R."/>
            <person name="Tomita M."/>
            <person name="Numata K."/>
            <person name="Arakawa K."/>
        </authorList>
    </citation>
    <scope>NUCLEOTIDE SEQUENCE [LARGE SCALE GENOMIC DNA]</scope>
</reference>
<protein>
    <submittedName>
        <fullName evidence="1">Uncharacterized protein</fullName>
    </submittedName>
</protein>
<dbReference type="AlphaFoldDB" id="A0A4C1SPC0"/>
<evidence type="ECO:0000313" key="1">
    <source>
        <dbReference type="EMBL" id="GBP03835.1"/>
    </source>
</evidence>
<evidence type="ECO:0000313" key="2">
    <source>
        <dbReference type="Proteomes" id="UP000299102"/>
    </source>
</evidence>
<accession>A0A4C1SPC0</accession>
<gene>
    <name evidence="1" type="ORF">EVAR_91308_1</name>
</gene>
<sequence>MSGRFLRKIVTNPINKERFSIKRSTDATNINSQVMQICLCSSLFTYEALNICREYAIKTRLLIGGTGMMNSLVHHFADVLNAQFNVTRCS</sequence>
<dbReference type="EMBL" id="BGZK01007411">
    <property type="protein sequence ID" value="GBP03835.1"/>
    <property type="molecule type" value="Genomic_DNA"/>
</dbReference>
<organism evidence="1 2">
    <name type="scientific">Eumeta variegata</name>
    <name type="common">Bagworm moth</name>
    <name type="synonym">Eumeta japonica</name>
    <dbReference type="NCBI Taxonomy" id="151549"/>
    <lineage>
        <taxon>Eukaryota</taxon>
        <taxon>Metazoa</taxon>
        <taxon>Ecdysozoa</taxon>
        <taxon>Arthropoda</taxon>
        <taxon>Hexapoda</taxon>
        <taxon>Insecta</taxon>
        <taxon>Pterygota</taxon>
        <taxon>Neoptera</taxon>
        <taxon>Endopterygota</taxon>
        <taxon>Lepidoptera</taxon>
        <taxon>Glossata</taxon>
        <taxon>Ditrysia</taxon>
        <taxon>Tineoidea</taxon>
        <taxon>Psychidae</taxon>
        <taxon>Oiketicinae</taxon>
        <taxon>Eumeta</taxon>
    </lineage>
</organism>
<comment type="caution">
    <text evidence="1">The sequence shown here is derived from an EMBL/GenBank/DDBJ whole genome shotgun (WGS) entry which is preliminary data.</text>
</comment>
<name>A0A4C1SPC0_EUMVA</name>